<sequence>MAASLADNLTVAKPIAAEDLRAGEYVAVLNEVVEYASFLWCCDSSLLQPDEPVRVTFRPQSPAAPLRIKAVCLPFVAVKTACGKTATLDVRSCQLVRLDNRFAREAKRAYGAKPKSGKKSRRRRRK</sequence>
<organism evidence="2 3">
    <name type="scientific">Posidoniimonas corsicana</name>
    <dbReference type="NCBI Taxonomy" id="1938618"/>
    <lineage>
        <taxon>Bacteria</taxon>
        <taxon>Pseudomonadati</taxon>
        <taxon>Planctomycetota</taxon>
        <taxon>Planctomycetia</taxon>
        <taxon>Pirellulales</taxon>
        <taxon>Lacipirellulaceae</taxon>
        <taxon>Posidoniimonas</taxon>
    </lineage>
</organism>
<dbReference type="AlphaFoldDB" id="A0A5C5USI0"/>
<feature type="region of interest" description="Disordered" evidence="1">
    <location>
        <begin position="106"/>
        <end position="126"/>
    </location>
</feature>
<evidence type="ECO:0000256" key="1">
    <source>
        <dbReference type="SAM" id="MobiDB-lite"/>
    </source>
</evidence>
<feature type="compositionally biased region" description="Basic residues" evidence="1">
    <location>
        <begin position="115"/>
        <end position="126"/>
    </location>
</feature>
<dbReference type="RefSeq" id="WP_146569048.1">
    <property type="nucleotide sequence ID" value="NZ_SIHJ01000009.1"/>
</dbReference>
<proteinExistence type="predicted"/>
<name>A0A5C5USI0_9BACT</name>
<comment type="caution">
    <text evidence="2">The sequence shown here is derived from an EMBL/GenBank/DDBJ whole genome shotgun (WGS) entry which is preliminary data.</text>
</comment>
<keyword evidence="3" id="KW-1185">Reference proteome</keyword>
<dbReference type="Proteomes" id="UP000316714">
    <property type="component" value="Unassembled WGS sequence"/>
</dbReference>
<dbReference type="EMBL" id="SIHJ01000009">
    <property type="protein sequence ID" value="TWT29334.1"/>
    <property type="molecule type" value="Genomic_DNA"/>
</dbReference>
<reference evidence="2 3" key="1">
    <citation type="submission" date="2019-02" db="EMBL/GenBank/DDBJ databases">
        <title>Deep-cultivation of Planctomycetes and their phenomic and genomic characterization uncovers novel biology.</title>
        <authorList>
            <person name="Wiegand S."/>
            <person name="Jogler M."/>
            <person name="Boedeker C."/>
            <person name="Pinto D."/>
            <person name="Vollmers J."/>
            <person name="Rivas-Marin E."/>
            <person name="Kohn T."/>
            <person name="Peeters S.H."/>
            <person name="Heuer A."/>
            <person name="Rast P."/>
            <person name="Oberbeckmann S."/>
            <person name="Bunk B."/>
            <person name="Jeske O."/>
            <person name="Meyerdierks A."/>
            <person name="Storesund J.E."/>
            <person name="Kallscheuer N."/>
            <person name="Luecker S."/>
            <person name="Lage O.M."/>
            <person name="Pohl T."/>
            <person name="Merkel B.J."/>
            <person name="Hornburger P."/>
            <person name="Mueller R.-W."/>
            <person name="Bruemmer F."/>
            <person name="Labrenz M."/>
            <person name="Spormann A.M."/>
            <person name="Op Den Camp H."/>
            <person name="Overmann J."/>
            <person name="Amann R."/>
            <person name="Jetten M.S.M."/>
            <person name="Mascher T."/>
            <person name="Medema M.H."/>
            <person name="Devos D.P."/>
            <person name="Kaster A.-K."/>
            <person name="Ovreas L."/>
            <person name="Rohde M."/>
            <person name="Galperin M.Y."/>
            <person name="Jogler C."/>
        </authorList>
    </citation>
    <scope>NUCLEOTIDE SEQUENCE [LARGE SCALE GENOMIC DNA]</scope>
    <source>
        <strain evidence="2 3">KOR34</strain>
    </source>
</reference>
<gene>
    <name evidence="2" type="ORF">KOR34_52440</name>
</gene>
<accession>A0A5C5USI0</accession>
<protein>
    <submittedName>
        <fullName evidence="2">Uncharacterized protein</fullName>
    </submittedName>
</protein>
<evidence type="ECO:0000313" key="3">
    <source>
        <dbReference type="Proteomes" id="UP000316714"/>
    </source>
</evidence>
<dbReference type="OrthoDB" id="285613at2"/>
<evidence type="ECO:0000313" key="2">
    <source>
        <dbReference type="EMBL" id="TWT29334.1"/>
    </source>
</evidence>